<proteinExistence type="predicted"/>
<evidence type="ECO:0000256" key="1">
    <source>
        <dbReference type="SAM" id="MobiDB-lite"/>
    </source>
</evidence>
<dbReference type="RefSeq" id="WP_061554949.1">
    <property type="nucleotide sequence ID" value="NZ_LXEX01000043.1"/>
</dbReference>
<feature type="region of interest" description="Disordered" evidence="1">
    <location>
        <begin position="653"/>
        <end position="674"/>
    </location>
</feature>
<comment type="caution">
    <text evidence="2">The sequence shown here is derived from an EMBL/GenBank/DDBJ whole genome shotgun (WGS) entry which is preliminary data.</text>
</comment>
<organism evidence="2 3">
    <name type="scientific">Obesumbacterium proteus ATCC 12841</name>
    <dbReference type="NCBI Taxonomy" id="1354268"/>
    <lineage>
        <taxon>Bacteria</taxon>
        <taxon>Pseudomonadati</taxon>
        <taxon>Pseudomonadota</taxon>
        <taxon>Gammaproteobacteria</taxon>
        <taxon>Enterobacterales</taxon>
        <taxon>Hafniaceae</taxon>
        <taxon>Obesumbacterium</taxon>
    </lineage>
</organism>
<protein>
    <submittedName>
        <fullName evidence="2">Uncharacterized protein</fullName>
    </submittedName>
</protein>
<feature type="compositionally biased region" description="Low complexity" evidence="1">
    <location>
        <begin position="439"/>
        <end position="457"/>
    </location>
</feature>
<feature type="compositionally biased region" description="Polar residues" evidence="1">
    <location>
        <begin position="661"/>
        <end position="673"/>
    </location>
</feature>
<evidence type="ECO:0000313" key="2">
    <source>
        <dbReference type="EMBL" id="OAT58327.1"/>
    </source>
</evidence>
<sequence length="811" mass="87139">MSDHECRGECQCKKVVIPVIFVPDILGTRLYNVQAGEVVWDPMAGMGSYHTPLGTAAIDLSGMITQQTAMANASPLVKKLLALQEKLTQLHGALMALYQMSKKIAKALGLNSLSKRLEGASTDAVSDTKETTTKLKAQLAEIKTKIAHIEKEITHVFEAMGKAEDILRIGRNVWGAISVLEWMFRDASKRREILVGTQVGRDDSLLEISQDATKGSADTLYFSTMTSVRVQDIDQRFKQGWGEVCWHQYGEFLMTLQRHLDARFNIKDVSVAGQNLPGDIPQPVMPTGKALKDLLAAIEALFDFGDKPAAKPAAATAPKTVTSVSTPAPAPPAEPTSNASKQSPLPWGADANFAKVMGGYAFPLHVVGFNWMQGCADGAQRLTTRIAQIMAMYKTSDDGGDGTWMTKKPVEKVLIVSHGAGGQVVRAMLADLSPETSATSSSNTGNSGSGDSSSTNDDYMEGVDPKKDAAVSSAKNSAGGGGFAGILKAIPSFDKSQLLKAVHVGLPINGMPDIYCWFRVGMQTPVSVDWSKPDQAAKDKTLAYISNQVLGANSAEITMVLSYSQSALEVLPNNSYEKGWICYQPPSISLVEGEKAPAPVAMAVGEDVYVEYKSDNHWYKAINENFLCKDKKSQQSNLSFVHNYLAKSSSFHSSLGSSGLDKTQQLSGKNSKPMSRDKAIWQAQSVTPPGTPDSWQKFGQRVANASGLLNGIDSVLGTQLFSSLADSGQGKLYLTGATASLTVLPTEFVLQKGSSVGDGELPLSAAKGATEVECSEYHDSLYQDEKIRAAVYKELQTASWAYNAEISAPKK</sequence>
<accession>A0AA91IP14</accession>
<name>A0AA91IP14_9GAMM</name>
<feature type="region of interest" description="Disordered" evidence="1">
    <location>
        <begin position="313"/>
        <end position="345"/>
    </location>
</feature>
<feature type="region of interest" description="Disordered" evidence="1">
    <location>
        <begin position="433"/>
        <end position="474"/>
    </location>
</feature>
<dbReference type="Proteomes" id="UP000078431">
    <property type="component" value="Unassembled WGS sequence"/>
</dbReference>
<feature type="compositionally biased region" description="Low complexity" evidence="1">
    <location>
        <begin position="313"/>
        <end position="327"/>
    </location>
</feature>
<evidence type="ECO:0000313" key="3">
    <source>
        <dbReference type="Proteomes" id="UP000078431"/>
    </source>
</evidence>
<reference evidence="2 3" key="1">
    <citation type="submission" date="2016-04" db="EMBL/GenBank/DDBJ databases">
        <title>ATOL: Assembling a taxonomically balanced genome-scale reconstruction of the evolutionary history of the Enterobacteriaceae.</title>
        <authorList>
            <person name="Plunkett G.III."/>
            <person name="Neeno-Eckwall E.C."/>
            <person name="Glasner J.D."/>
            <person name="Perna N.T."/>
        </authorList>
    </citation>
    <scope>NUCLEOTIDE SEQUENCE [LARGE SCALE GENOMIC DNA]</scope>
    <source>
        <strain evidence="2 3">ATCC 12841</strain>
    </source>
</reference>
<dbReference type="EMBL" id="LXEX01000043">
    <property type="protein sequence ID" value="OAT58327.1"/>
    <property type="molecule type" value="Genomic_DNA"/>
</dbReference>
<gene>
    <name evidence="2" type="ORF">M993_02862</name>
</gene>
<dbReference type="AlphaFoldDB" id="A0AA91IP14"/>
<keyword evidence="3" id="KW-1185">Reference proteome</keyword>